<accession>A0AAD1RB76</accession>
<evidence type="ECO:0000313" key="2">
    <source>
        <dbReference type="Proteomes" id="UP001295444"/>
    </source>
</evidence>
<evidence type="ECO:0000313" key="1">
    <source>
        <dbReference type="EMBL" id="CAH2246858.1"/>
    </source>
</evidence>
<dbReference type="Proteomes" id="UP001295444">
    <property type="component" value="Chromosome 02"/>
</dbReference>
<protein>
    <submittedName>
        <fullName evidence="1">Uncharacterized protein</fullName>
    </submittedName>
</protein>
<name>A0AAD1RB76_PELCU</name>
<reference evidence="1" key="1">
    <citation type="submission" date="2022-03" db="EMBL/GenBank/DDBJ databases">
        <authorList>
            <person name="Alioto T."/>
            <person name="Alioto T."/>
            <person name="Gomez Garrido J."/>
        </authorList>
    </citation>
    <scope>NUCLEOTIDE SEQUENCE</scope>
</reference>
<keyword evidence="2" id="KW-1185">Reference proteome</keyword>
<proteinExistence type="predicted"/>
<dbReference type="EMBL" id="OW240913">
    <property type="protein sequence ID" value="CAH2246858.1"/>
    <property type="molecule type" value="Genomic_DNA"/>
</dbReference>
<sequence length="116" mass="13274">MTAFRNKSPYSFEEHQLAFFPDLSRATLDWKRTLRPLTLELTKHKVPYRWGASRSLLIPHESRTLKVLEASDIPSTLQKMGFPLPQKDRRIYSSGPIVVFLGSLKGLSFCACYTEG</sequence>
<dbReference type="AlphaFoldDB" id="A0AAD1RB76"/>
<organism evidence="1 2">
    <name type="scientific">Pelobates cultripes</name>
    <name type="common">Western spadefoot toad</name>
    <dbReference type="NCBI Taxonomy" id="61616"/>
    <lineage>
        <taxon>Eukaryota</taxon>
        <taxon>Metazoa</taxon>
        <taxon>Chordata</taxon>
        <taxon>Craniata</taxon>
        <taxon>Vertebrata</taxon>
        <taxon>Euteleostomi</taxon>
        <taxon>Amphibia</taxon>
        <taxon>Batrachia</taxon>
        <taxon>Anura</taxon>
        <taxon>Pelobatoidea</taxon>
        <taxon>Pelobatidae</taxon>
        <taxon>Pelobates</taxon>
    </lineage>
</organism>
<gene>
    <name evidence="1" type="ORF">PECUL_23A041305</name>
</gene>